<reference evidence="3" key="1">
    <citation type="submission" date="2017-07" db="EMBL/GenBank/DDBJ databases">
        <authorList>
            <person name="Mikheyev A."/>
            <person name="Grau M."/>
        </authorList>
    </citation>
    <scope>NUCLEOTIDE SEQUENCE</scope>
    <source>
        <tissue evidence="3">Venom_gland</tissue>
    </source>
</reference>
<dbReference type="InterPro" id="IPR050951">
    <property type="entry name" value="Retrovirus_Pol_polyprotein"/>
</dbReference>
<proteinExistence type="predicted"/>
<dbReference type="FunFam" id="1.10.340.70:FF:000001">
    <property type="entry name" value="Retrovirus-related Pol polyprotein from transposon gypsy-like Protein"/>
    <property type="match status" value="1"/>
</dbReference>
<dbReference type="PANTHER" id="PTHR37984">
    <property type="entry name" value="PROTEIN CBG26694"/>
    <property type="match status" value="1"/>
</dbReference>
<name>A0A2D4L3V4_9SAUR</name>
<protein>
    <recommendedName>
        <fullName evidence="1">Gypsy retrotransposon integrase-like protein 1</fullName>
    </recommendedName>
</protein>
<dbReference type="Gene3D" id="1.10.340.70">
    <property type="match status" value="1"/>
</dbReference>
<dbReference type="PANTHER" id="PTHR37984:SF15">
    <property type="entry name" value="INTEGRASE CATALYTIC DOMAIN-CONTAINING PROTEIN"/>
    <property type="match status" value="1"/>
</dbReference>
<dbReference type="AlphaFoldDB" id="A0A2D4L3V4"/>
<evidence type="ECO:0000313" key="3">
    <source>
        <dbReference type="EMBL" id="LAB15681.1"/>
    </source>
</evidence>
<reference evidence="3" key="2">
    <citation type="submission" date="2017-11" db="EMBL/GenBank/DDBJ databases">
        <title>Coralsnake Venomics: Analyses of Venom Gland Transcriptomes and Proteomes of Six Brazilian Taxa.</title>
        <authorList>
            <person name="Aird S.D."/>
            <person name="Jorge da Silva N."/>
            <person name="Qiu L."/>
            <person name="Villar-Briones A."/>
            <person name="Aparecida-Saddi V."/>
            <person name="Campos-Telles M.P."/>
            <person name="Grau M."/>
            <person name="Mikheyev A.S."/>
        </authorList>
    </citation>
    <scope>NUCLEOTIDE SEQUENCE</scope>
    <source>
        <tissue evidence="3">Venom_gland</tissue>
    </source>
</reference>
<evidence type="ECO:0000259" key="2">
    <source>
        <dbReference type="Pfam" id="PF17921"/>
    </source>
</evidence>
<evidence type="ECO:0000256" key="1">
    <source>
        <dbReference type="ARBA" id="ARBA00039658"/>
    </source>
</evidence>
<accession>A0A2D4L3V4</accession>
<organism evidence="3">
    <name type="scientific">Micrurus paraensis</name>
    <dbReference type="NCBI Taxonomy" id="1970185"/>
    <lineage>
        <taxon>Eukaryota</taxon>
        <taxon>Metazoa</taxon>
        <taxon>Chordata</taxon>
        <taxon>Craniata</taxon>
        <taxon>Vertebrata</taxon>
        <taxon>Euteleostomi</taxon>
        <taxon>Lepidosauria</taxon>
        <taxon>Squamata</taxon>
        <taxon>Bifurcata</taxon>
        <taxon>Unidentata</taxon>
        <taxon>Episquamata</taxon>
        <taxon>Toxicofera</taxon>
        <taxon>Serpentes</taxon>
        <taxon>Colubroidea</taxon>
        <taxon>Elapidae</taxon>
        <taxon>Elapinae</taxon>
        <taxon>Micrurus</taxon>
    </lineage>
</organism>
<dbReference type="EMBL" id="IACL01113188">
    <property type="protein sequence ID" value="LAB15681.1"/>
    <property type="molecule type" value="Transcribed_RNA"/>
</dbReference>
<feature type="domain" description="Integrase zinc-binding" evidence="2">
    <location>
        <begin position="77"/>
        <end position="136"/>
    </location>
</feature>
<sequence length="195" mass="22589">MADALSQLPQYHSKQDVVIQPLIVQPSVGCNGPANRVQELDVDDFRCANDQDEWIKKNAHVCSWKDGLVWMGDKLYVPFKCRPKVFTICHDTKRAGHFGFLKTLHLARYQFWWPNKRSDVEKYVQRCEICTKSKPRIGKPMGLLQSVSDPTQPWQDIAMDFIVDLPNSNVVWTVIDLFSNRRILYLVKVSPQQNN</sequence>
<dbReference type="InterPro" id="IPR041588">
    <property type="entry name" value="Integrase_H2C2"/>
</dbReference>
<dbReference type="Pfam" id="PF17921">
    <property type="entry name" value="Integrase_H2C2"/>
    <property type="match status" value="1"/>
</dbReference>